<feature type="transmembrane region" description="Helical" evidence="5">
    <location>
        <begin position="129"/>
        <end position="150"/>
    </location>
</feature>
<dbReference type="GO" id="GO:0004930">
    <property type="term" value="F:G protein-coupled receptor activity"/>
    <property type="evidence" value="ECO:0007669"/>
    <property type="project" value="InterPro"/>
</dbReference>
<feature type="transmembrane region" description="Helical" evidence="5">
    <location>
        <begin position="272"/>
        <end position="294"/>
    </location>
</feature>
<name>A0A165YFW2_9AGAM</name>
<feature type="non-terminal residue" evidence="6">
    <location>
        <position position="1"/>
    </location>
</feature>
<dbReference type="STRING" id="436010.A0A165YFW2"/>
<evidence type="ECO:0000256" key="2">
    <source>
        <dbReference type="ARBA" id="ARBA00022692"/>
    </source>
</evidence>
<feature type="transmembrane region" description="Helical" evidence="5">
    <location>
        <begin position="104"/>
        <end position="122"/>
    </location>
</feature>
<protein>
    <submittedName>
        <fullName evidence="6">Uncharacterized protein</fullName>
    </submittedName>
</protein>
<dbReference type="EMBL" id="KV417698">
    <property type="protein sequence ID" value="KZP09515.1"/>
    <property type="molecule type" value="Genomic_DNA"/>
</dbReference>
<comment type="subcellular location">
    <subcellularLocation>
        <location evidence="1">Membrane</location>
        <topology evidence="1">Multi-pass membrane protein</topology>
    </subcellularLocation>
</comment>
<evidence type="ECO:0000256" key="3">
    <source>
        <dbReference type="ARBA" id="ARBA00022989"/>
    </source>
</evidence>
<feature type="transmembrane region" description="Helical" evidence="5">
    <location>
        <begin position="240"/>
        <end position="260"/>
    </location>
</feature>
<evidence type="ECO:0000313" key="6">
    <source>
        <dbReference type="EMBL" id="KZP09515.1"/>
    </source>
</evidence>
<keyword evidence="2 5" id="KW-0812">Transmembrane</keyword>
<dbReference type="SUPFAM" id="SSF81321">
    <property type="entry name" value="Family A G protein-coupled receptor-like"/>
    <property type="match status" value="1"/>
</dbReference>
<dbReference type="PANTHER" id="PTHR23112:SF37">
    <property type="entry name" value="G PROTEIN-COUPLED RECEPTOR GPR1"/>
    <property type="match status" value="1"/>
</dbReference>
<gene>
    <name evidence="6" type="ORF">FIBSPDRAFT_681977</name>
</gene>
<proteinExistence type="predicted"/>
<feature type="transmembrane region" description="Helical" evidence="5">
    <location>
        <begin position="20"/>
        <end position="44"/>
    </location>
</feature>
<keyword evidence="7" id="KW-1185">Reference proteome</keyword>
<dbReference type="AlphaFoldDB" id="A0A165YFW2"/>
<accession>A0A165YFW2</accession>
<evidence type="ECO:0000256" key="5">
    <source>
        <dbReference type="SAM" id="Phobius"/>
    </source>
</evidence>
<feature type="non-terminal residue" evidence="6">
    <location>
        <position position="296"/>
    </location>
</feature>
<dbReference type="PANTHER" id="PTHR23112">
    <property type="entry name" value="G PROTEIN-COUPLED RECEPTOR 157-RELATED"/>
    <property type="match status" value="1"/>
</dbReference>
<evidence type="ECO:0000256" key="1">
    <source>
        <dbReference type="ARBA" id="ARBA00004141"/>
    </source>
</evidence>
<dbReference type="Gene3D" id="1.20.1070.10">
    <property type="entry name" value="Rhodopsin 7-helix transmembrane proteins"/>
    <property type="match status" value="1"/>
</dbReference>
<dbReference type="InterPro" id="IPR000276">
    <property type="entry name" value="GPCR_Rhodpsn"/>
</dbReference>
<dbReference type="GO" id="GO:0005886">
    <property type="term" value="C:plasma membrane"/>
    <property type="evidence" value="ECO:0007669"/>
    <property type="project" value="TreeGrafter"/>
</dbReference>
<keyword evidence="3 5" id="KW-1133">Transmembrane helix</keyword>
<dbReference type="GO" id="GO:0007189">
    <property type="term" value="P:adenylate cyclase-activating G protein-coupled receptor signaling pathway"/>
    <property type="evidence" value="ECO:0007669"/>
    <property type="project" value="TreeGrafter"/>
</dbReference>
<feature type="transmembrane region" description="Helical" evidence="5">
    <location>
        <begin position="182"/>
        <end position="202"/>
    </location>
</feature>
<sequence length="296" mass="32873">SSNGTSMVCLSRGESIGLALVAESALISLLAVTAVFCLIIRNAFRNKCLIKRPADIYMISLFTFDLIMAVGHVLDLGWIQGGKIQVGNYCTAQGTIQQIGETGSALATLAIAIYSVFAVLWGKLSGNFVAAYLVVGFTWIFVALLVAIGVTTPGSDHYETPDGFWCWIGRKHSIDRYLGEYVWMWAAMFGSFLAYTPLFFWARGNLSIDPAHWWKIRLHRSLSDEHSIDPDGRKRRAMGLIAYPLVFALIILPFSVVRWTSNFGTGKHKLTALTFATQFLYSLTGTFNVLLFLFTR</sequence>
<feature type="transmembrane region" description="Helical" evidence="5">
    <location>
        <begin position="56"/>
        <end position="74"/>
    </location>
</feature>
<evidence type="ECO:0000313" key="7">
    <source>
        <dbReference type="Proteomes" id="UP000076532"/>
    </source>
</evidence>
<keyword evidence="4 5" id="KW-0472">Membrane</keyword>
<evidence type="ECO:0000256" key="4">
    <source>
        <dbReference type="ARBA" id="ARBA00023136"/>
    </source>
</evidence>
<dbReference type="Proteomes" id="UP000076532">
    <property type="component" value="Unassembled WGS sequence"/>
</dbReference>
<organism evidence="6 7">
    <name type="scientific">Athelia psychrophila</name>
    <dbReference type="NCBI Taxonomy" id="1759441"/>
    <lineage>
        <taxon>Eukaryota</taxon>
        <taxon>Fungi</taxon>
        <taxon>Dikarya</taxon>
        <taxon>Basidiomycota</taxon>
        <taxon>Agaricomycotina</taxon>
        <taxon>Agaricomycetes</taxon>
        <taxon>Agaricomycetidae</taxon>
        <taxon>Atheliales</taxon>
        <taxon>Atheliaceae</taxon>
        <taxon>Athelia</taxon>
    </lineage>
</organism>
<dbReference type="Pfam" id="PF00001">
    <property type="entry name" value="7tm_1"/>
    <property type="match status" value="1"/>
</dbReference>
<reference evidence="6 7" key="1">
    <citation type="journal article" date="2016" name="Mol. Biol. Evol.">
        <title>Comparative Genomics of Early-Diverging Mushroom-Forming Fungi Provides Insights into the Origins of Lignocellulose Decay Capabilities.</title>
        <authorList>
            <person name="Nagy L.G."/>
            <person name="Riley R."/>
            <person name="Tritt A."/>
            <person name="Adam C."/>
            <person name="Daum C."/>
            <person name="Floudas D."/>
            <person name="Sun H."/>
            <person name="Yadav J.S."/>
            <person name="Pangilinan J."/>
            <person name="Larsson K.H."/>
            <person name="Matsuura K."/>
            <person name="Barry K."/>
            <person name="Labutti K."/>
            <person name="Kuo R."/>
            <person name="Ohm R.A."/>
            <person name="Bhattacharya S.S."/>
            <person name="Shirouzu T."/>
            <person name="Yoshinaga Y."/>
            <person name="Martin F.M."/>
            <person name="Grigoriev I.V."/>
            <person name="Hibbett D.S."/>
        </authorList>
    </citation>
    <scope>NUCLEOTIDE SEQUENCE [LARGE SCALE GENOMIC DNA]</scope>
    <source>
        <strain evidence="6 7">CBS 109695</strain>
    </source>
</reference>
<dbReference type="OrthoDB" id="100006at2759"/>